<accession>A0A4X2LVP5</accession>
<dbReference type="PANTHER" id="PTHR31606">
    <property type="entry name" value="WW DOMAIN BINDING PROTEIN 2, ISOFORM E"/>
    <property type="match status" value="1"/>
</dbReference>
<reference evidence="3" key="3">
    <citation type="submission" date="2025-09" db="UniProtKB">
        <authorList>
            <consortium name="Ensembl"/>
        </authorList>
    </citation>
    <scope>IDENTIFICATION</scope>
</reference>
<dbReference type="Ensembl" id="ENSVURT00010028523.1">
    <property type="protein sequence ID" value="ENSVURP00010025047.1"/>
    <property type="gene ID" value="ENSVURG00010019194.1"/>
</dbReference>
<dbReference type="AlphaFoldDB" id="A0A4X2LVP5"/>
<dbReference type="GO" id="GO:0003713">
    <property type="term" value="F:transcription coactivator activity"/>
    <property type="evidence" value="ECO:0007669"/>
    <property type="project" value="InterPro"/>
</dbReference>
<dbReference type="SUPFAM" id="SSF50729">
    <property type="entry name" value="PH domain-like"/>
    <property type="match status" value="1"/>
</dbReference>
<feature type="region of interest" description="Disordered" evidence="1">
    <location>
        <begin position="168"/>
        <end position="234"/>
    </location>
</feature>
<reference evidence="3" key="2">
    <citation type="submission" date="2025-08" db="UniProtKB">
        <authorList>
            <consortium name="Ensembl"/>
        </authorList>
    </citation>
    <scope>IDENTIFICATION</scope>
</reference>
<dbReference type="InterPro" id="IPR044852">
    <property type="entry name" value="WBP2-like"/>
</dbReference>
<dbReference type="Proteomes" id="UP000314987">
    <property type="component" value="Unassembled WGS sequence"/>
</dbReference>
<dbReference type="GO" id="GO:0005634">
    <property type="term" value="C:nucleus"/>
    <property type="evidence" value="ECO:0007669"/>
    <property type="project" value="TreeGrafter"/>
</dbReference>
<evidence type="ECO:0000259" key="2">
    <source>
        <dbReference type="Pfam" id="PF02893"/>
    </source>
</evidence>
<feature type="compositionally biased region" description="Low complexity" evidence="1">
    <location>
        <begin position="191"/>
        <end position="201"/>
    </location>
</feature>
<dbReference type="OMA" id="QYMMQVA"/>
<dbReference type="InterPro" id="IPR004182">
    <property type="entry name" value="GRAM"/>
</dbReference>
<dbReference type="STRING" id="29139.ENSVURP00010025047"/>
<dbReference type="CDD" id="cd13214">
    <property type="entry name" value="PH-GRAM_WBP2"/>
    <property type="match status" value="1"/>
</dbReference>
<keyword evidence="4" id="KW-1185">Reference proteome</keyword>
<feature type="domain" description="GRAM" evidence="2">
    <location>
        <begin position="32"/>
        <end position="113"/>
    </location>
</feature>
<protein>
    <recommendedName>
        <fullName evidence="2">GRAM domain-containing protein</fullName>
    </recommendedName>
</protein>
<organism evidence="3 4">
    <name type="scientific">Vombatus ursinus</name>
    <name type="common">Common wombat</name>
    <dbReference type="NCBI Taxonomy" id="29139"/>
    <lineage>
        <taxon>Eukaryota</taxon>
        <taxon>Metazoa</taxon>
        <taxon>Chordata</taxon>
        <taxon>Craniata</taxon>
        <taxon>Vertebrata</taxon>
        <taxon>Euteleostomi</taxon>
        <taxon>Mammalia</taxon>
        <taxon>Metatheria</taxon>
        <taxon>Diprotodontia</taxon>
        <taxon>Vombatidae</taxon>
        <taxon>Vombatus</taxon>
    </lineage>
</organism>
<dbReference type="Pfam" id="PF02893">
    <property type="entry name" value="GRAM"/>
    <property type="match status" value="1"/>
</dbReference>
<evidence type="ECO:0000313" key="3">
    <source>
        <dbReference type="Ensembl" id="ENSVURP00010025047.1"/>
    </source>
</evidence>
<sequence>HLIHGISGEGGGGTAVSILMTHNHVECFFSDMDHMTDAFKGTEKGSLYLTPYRVLFLFKGKDSMQSFMMPFYLMKDHEIKQPAFGANDIRGTVKGETGGVWEGSTVYKLTFTTGGVAAQASPGEVPNGAYGYSYMANGAHAFPMPAANGMYPNPPSYPYVPPLPDPPNTSPLYPGPMEPPVGGPGVPSTPAAEAKAAEAAASTYHNPVNPHNVYMPTDQPSPPPYYPLEDKRTQ</sequence>
<dbReference type="GeneTree" id="ENSGT00530000063718"/>
<reference evidence="4" key="1">
    <citation type="submission" date="2018-12" db="EMBL/GenBank/DDBJ databases">
        <authorList>
            <person name="Yazar S."/>
        </authorList>
    </citation>
    <scope>NUCLEOTIDE SEQUENCE [LARGE SCALE GENOMIC DNA]</scope>
</reference>
<evidence type="ECO:0000256" key="1">
    <source>
        <dbReference type="SAM" id="MobiDB-lite"/>
    </source>
</evidence>
<name>A0A4X2LVP5_VOMUR</name>
<feature type="compositionally biased region" description="Pro residues" evidence="1">
    <location>
        <begin position="168"/>
        <end position="182"/>
    </location>
</feature>
<dbReference type="GO" id="GO:0031490">
    <property type="term" value="F:chromatin DNA binding"/>
    <property type="evidence" value="ECO:0007669"/>
    <property type="project" value="TreeGrafter"/>
</dbReference>
<proteinExistence type="predicted"/>
<dbReference type="PANTHER" id="PTHR31606:SF4">
    <property type="entry name" value="WW DOMAIN-BINDING PROTEIN 2"/>
    <property type="match status" value="1"/>
</dbReference>
<evidence type="ECO:0000313" key="4">
    <source>
        <dbReference type="Proteomes" id="UP000314987"/>
    </source>
</evidence>